<proteinExistence type="inferred from homology"/>
<gene>
    <name evidence="3" type="ORF">CVT26_004296</name>
</gene>
<sequence>MRLNRANATMRDQDRLHGLNGSNTVQDEACEYIWRELVANWKRRTQLVEYCVSVVDQSLNEKQETVADQTQDELSRRKIQGEIYAEQVKRRHVHNELSVEAIVRKRSAEAFRTRCKYFVPPLTDAEARRMWEAAQRD</sequence>
<dbReference type="EMBL" id="NHYE01000217">
    <property type="protein sequence ID" value="PPR06976.1"/>
    <property type="molecule type" value="Genomic_DNA"/>
</dbReference>
<evidence type="ECO:0000256" key="1">
    <source>
        <dbReference type="ARBA" id="ARBA00024204"/>
    </source>
</evidence>
<dbReference type="OrthoDB" id="5593818at2759"/>
<dbReference type="AlphaFoldDB" id="A0A409YVC9"/>
<dbReference type="InterPro" id="IPR019171">
    <property type="entry name" value="MIX23"/>
</dbReference>
<evidence type="ECO:0000313" key="3">
    <source>
        <dbReference type="EMBL" id="PPR06976.1"/>
    </source>
</evidence>
<comment type="caution">
    <text evidence="3">The sequence shown here is derived from an EMBL/GenBank/DDBJ whole genome shotgun (WGS) entry which is preliminary data.</text>
</comment>
<accession>A0A409YVC9</accession>
<dbReference type="PANTHER" id="PTHR31905">
    <property type="entry name" value="COILED-COIL DOMAIN-CONTAINING PROTEIN 58"/>
    <property type="match status" value="1"/>
</dbReference>
<keyword evidence="4" id="KW-1185">Reference proteome</keyword>
<organism evidence="3 4">
    <name type="scientific">Gymnopilus dilepis</name>
    <dbReference type="NCBI Taxonomy" id="231916"/>
    <lineage>
        <taxon>Eukaryota</taxon>
        <taxon>Fungi</taxon>
        <taxon>Dikarya</taxon>
        <taxon>Basidiomycota</taxon>
        <taxon>Agaricomycotina</taxon>
        <taxon>Agaricomycetes</taxon>
        <taxon>Agaricomycetidae</taxon>
        <taxon>Agaricales</taxon>
        <taxon>Agaricineae</taxon>
        <taxon>Hymenogastraceae</taxon>
        <taxon>Gymnopilus</taxon>
    </lineage>
</organism>
<name>A0A409YVC9_9AGAR</name>
<dbReference type="Pfam" id="PF09774">
    <property type="entry name" value="MIX23"/>
    <property type="match status" value="1"/>
</dbReference>
<dbReference type="InParanoid" id="A0A409YVC9"/>
<dbReference type="PANTHER" id="PTHR31905:SF2">
    <property type="entry name" value="PROTEIN MIX23"/>
    <property type="match status" value="1"/>
</dbReference>
<dbReference type="Proteomes" id="UP000284706">
    <property type="component" value="Unassembled WGS sequence"/>
</dbReference>
<reference evidence="3 4" key="1">
    <citation type="journal article" date="2018" name="Evol. Lett.">
        <title>Horizontal gene cluster transfer increased hallucinogenic mushroom diversity.</title>
        <authorList>
            <person name="Reynolds H.T."/>
            <person name="Vijayakumar V."/>
            <person name="Gluck-Thaler E."/>
            <person name="Korotkin H.B."/>
            <person name="Matheny P.B."/>
            <person name="Slot J.C."/>
        </authorList>
    </citation>
    <scope>NUCLEOTIDE SEQUENCE [LARGE SCALE GENOMIC DNA]</scope>
    <source>
        <strain evidence="3 4">SRW20</strain>
    </source>
</reference>
<dbReference type="GO" id="GO:0005758">
    <property type="term" value="C:mitochondrial intermembrane space"/>
    <property type="evidence" value="ECO:0007669"/>
    <property type="project" value="InterPro"/>
</dbReference>
<evidence type="ECO:0000256" key="2">
    <source>
        <dbReference type="SAM" id="MobiDB-lite"/>
    </source>
</evidence>
<comment type="similarity">
    <text evidence="1">Belongs to the MIX23 family.</text>
</comment>
<feature type="region of interest" description="Disordered" evidence="2">
    <location>
        <begin position="1"/>
        <end position="20"/>
    </location>
</feature>
<protein>
    <submittedName>
        <fullName evidence="3">Uncharacterized protein</fullName>
    </submittedName>
</protein>
<evidence type="ECO:0000313" key="4">
    <source>
        <dbReference type="Proteomes" id="UP000284706"/>
    </source>
</evidence>